<reference evidence="10" key="1">
    <citation type="journal article" date="2020" name="Stud. Mycol.">
        <title>101 Dothideomycetes genomes: a test case for predicting lifestyles and emergence of pathogens.</title>
        <authorList>
            <person name="Haridas S."/>
            <person name="Albert R."/>
            <person name="Binder M."/>
            <person name="Bloem J."/>
            <person name="Labutti K."/>
            <person name="Salamov A."/>
            <person name="Andreopoulos B."/>
            <person name="Baker S."/>
            <person name="Barry K."/>
            <person name="Bills G."/>
            <person name="Bluhm B."/>
            <person name="Cannon C."/>
            <person name="Castanera R."/>
            <person name="Culley D."/>
            <person name="Daum C."/>
            <person name="Ezra D."/>
            <person name="Gonzalez J."/>
            <person name="Henrissat B."/>
            <person name="Kuo A."/>
            <person name="Liang C."/>
            <person name="Lipzen A."/>
            <person name="Lutzoni F."/>
            <person name="Magnuson J."/>
            <person name="Mondo S."/>
            <person name="Nolan M."/>
            <person name="Ohm R."/>
            <person name="Pangilinan J."/>
            <person name="Park H.-J."/>
            <person name="Ramirez L."/>
            <person name="Alfaro M."/>
            <person name="Sun H."/>
            <person name="Tritt A."/>
            <person name="Yoshinaga Y."/>
            <person name="Zwiers L.-H."/>
            <person name="Turgeon B."/>
            <person name="Goodwin S."/>
            <person name="Spatafora J."/>
            <person name="Crous P."/>
            <person name="Grigoriev I."/>
        </authorList>
    </citation>
    <scope>NUCLEOTIDE SEQUENCE</scope>
    <source>
        <strain evidence="10">CBS 161.51</strain>
    </source>
</reference>
<feature type="domain" description="C2H2-type" evidence="9">
    <location>
        <begin position="205"/>
        <end position="235"/>
    </location>
</feature>
<feature type="region of interest" description="Disordered" evidence="8">
    <location>
        <begin position="341"/>
        <end position="373"/>
    </location>
</feature>
<dbReference type="Gene3D" id="3.30.160.60">
    <property type="entry name" value="Classic Zinc Finger"/>
    <property type="match status" value="2"/>
</dbReference>
<evidence type="ECO:0000313" key="11">
    <source>
        <dbReference type="Proteomes" id="UP000800038"/>
    </source>
</evidence>
<feature type="region of interest" description="Disordered" evidence="8">
    <location>
        <begin position="231"/>
        <end position="263"/>
    </location>
</feature>
<dbReference type="Pfam" id="PF04082">
    <property type="entry name" value="Fungal_trans"/>
    <property type="match status" value="1"/>
</dbReference>
<dbReference type="GO" id="GO:0000981">
    <property type="term" value="F:DNA-binding transcription factor activity, RNA polymerase II-specific"/>
    <property type="evidence" value="ECO:0007669"/>
    <property type="project" value="InterPro"/>
</dbReference>
<feature type="compositionally biased region" description="Polar residues" evidence="8">
    <location>
        <begin position="57"/>
        <end position="66"/>
    </location>
</feature>
<feature type="region of interest" description="Disordered" evidence="8">
    <location>
        <begin position="1"/>
        <end position="87"/>
    </location>
</feature>
<dbReference type="EMBL" id="ML976001">
    <property type="protein sequence ID" value="KAF1946829.1"/>
    <property type="molecule type" value="Genomic_DNA"/>
</dbReference>
<evidence type="ECO:0000259" key="9">
    <source>
        <dbReference type="PROSITE" id="PS50157"/>
    </source>
</evidence>
<dbReference type="GO" id="GO:0000785">
    <property type="term" value="C:chromatin"/>
    <property type="evidence" value="ECO:0007669"/>
    <property type="project" value="TreeGrafter"/>
</dbReference>
<dbReference type="InterPro" id="IPR007219">
    <property type="entry name" value="XnlR_reg_dom"/>
</dbReference>
<evidence type="ECO:0000256" key="6">
    <source>
        <dbReference type="ARBA" id="ARBA00023242"/>
    </source>
</evidence>
<dbReference type="OrthoDB" id="9439903at2759"/>
<feature type="compositionally biased region" description="Low complexity" evidence="8">
    <location>
        <begin position="159"/>
        <end position="171"/>
    </location>
</feature>
<keyword evidence="3" id="KW-0677">Repeat</keyword>
<evidence type="ECO:0000256" key="5">
    <source>
        <dbReference type="ARBA" id="ARBA00022833"/>
    </source>
</evidence>
<dbReference type="PANTHER" id="PTHR40626">
    <property type="entry name" value="MIP31509P"/>
    <property type="match status" value="1"/>
</dbReference>
<dbReference type="PROSITE" id="PS50157">
    <property type="entry name" value="ZINC_FINGER_C2H2_2"/>
    <property type="match status" value="2"/>
</dbReference>
<dbReference type="GO" id="GO:0006351">
    <property type="term" value="P:DNA-templated transcription"/>
    <property type="evidence" value="ECO:0007669"/>
    <property type="project" value="InterPro"/>
</dbReference>
<evidence type="ECO:0000256" key="3">
    <source>
        <dbReference type="ARBA" id="ARBA00022737"/>
    </source>
</evidence>
<keyword evidence="4 7" id="KW-0863">Zinc-finger</keyword>
<feature type="domain" description="C2H2-type" evidence="9">
    <location>
        <begin position="177"/>
        <end position="204"/>
    </location>
</feature>
<comment type="subcellular location">
    <subcellularLocation>
        <location evidence="1">Nucleus</location>
    </subcellularLocation>
</comment>
<keyword evidence="6" id="KW-0539">Nucleus</keyword>
<dbReference type="Proteomes" id="UP000800038">
    <property type="component" value="Unassembled WGS sequence"/>
</dbReference>
<sequence>MDGSDRFRHPLGYGQQQYNGSQNQLPPLPPLQQSGAQFPSLYGHNGNPHAPQPPHTPVTSAPNGGSTMPPLQHPPLRPLQPTPSSYMPMATSAYSQAPMLSTASAHANHQMAPSQGMGLQHPSLYPHPPMLSNQEPEPVHVVGQQGRRGVLPTHPGRPAPAAGKTPTTATKNAEGKYECPHCNKTYLHLKHLKRHLLRHTGERPYQCHLCKDTFSRSDILKRHFQKCSIRRGNPTGANHLQHAQQHLQKNRQPSSAEQNSYINHIGGTSMPYADAGGYTMGMPQMPAMGANGFSNDLPSLVNHQSMSARTSRSNSLMRPGSGAEENRRSMSALDFANSRMNFNDYRQPDGVPNGYAQSTSQNTSNGSGPNAHYGYDQAPTNGNMAQNGMPIKSESTDTASYGVSNLPNVDGLPNGQDGSVWRNGSFNGDMNNSSTADDTTNDTLFGLYSHASGLVDSSPMLDNWFIGQSTSTPLQILAHSLLTFCFPDASLLSNPHSREAYAYEGFKNIITGDNVKAFLYEYRHYHSHWPLIHTATFDPFSANPGLVLAMCCVGAVYSDKLGSTDVRWLMDRVRECVLRSSQVYQLAQAHRIANLNHQLASTTEEIQALVLLHSQFLWHGSQQQRQQARDEFRPLANVALCAYLFQPLSHDNPNASVLHQSGPVTGDEVNSWNWTTWIENEKRARLTSYMFLIDASSTIFFNTPPRFDVNNITVPLPADDAAWEAKTSEECASALGLRGPSAQASNESGSRRVKQMGISEALQVLNGARQGNFPERATNAFGKFILIHAIHAQIYNIQRQLPQRISSSGTSTPQSQGGSPETPPSGVSEQAQHLLRATVGALELWKKCWDADLAIQFPQNQRRRGFCRDGIHFWFLAQLFLRQSRPDWAAPADDRCRDVFNLLKRIRVHVASDSAQKGIEIGSMTTVADDYAIAHLSLNMKRLFTPLDGQ</sequence>
<dbReference type="SMART" id="SM00355">
    <property type="entry name" value="ZnF_C2H2"/>
    <property type="match status" value="2"/>
</dbReference>
<keyword evidence="2" id="KW-0479">Metal-binding</keyword>
<evidence type="ECO:0000256" key="8">
    <source>
        <dbReference type="SAM" id="MobiDB-lite"/>
    </source>
</evidence>
<dbReference type="InterPro" id="IPR051059">
    <property type="entry name" value="VerF-like"/>
</dbReference>
<keyword evidence="11" id="KW-1185">Reference proteome</keyword>
<dbReference type="FunFam" id="3.30.160.60:FF:000100">
    <property type="entry name" value="Zinc finger 45-like"/>
    <property type="match status" value="1"/>
</dbReference>
<dbReference type="SUPFAM" id="SSF57667">
    <property type="entry name" value="beta-beta-alpha zinc fingers"/>
    <property type="match status" value="1"/>
</dbReference>
<feature type="compositionally biased region" description="Polar residues" evidence="8">
    <location>
        <begin position="250"/>
        <end position="262"/>
    </location>
</feature>
<name>A0A6A5T536_9PLEO</name>
<feature type="compositionally biased region" description="Polar residues" evidence="8">
    <location>
        <begin position="355"/>
        <end position="368"/>
    </location>
</feature>
<evidence type="ECO:0000256" key="1">
    <source>
        <dbReference type="ARBA" id="ARBA00004123"/>
    </source>
</evidence>
<dbReference type="CDD" id="cd12148">
    <property type="entry name" value="fungal_TF_MHR"/>
    <property type="match status" value="1"/>
</dbReference>
<feature type="region of interest" description="Disordered" evidence="8">
    <location>
        <begin position="153"/>
        <end position="174"/>
    </location>
</feature>
<dbReference type="GO" id="GO:0008270">
    <property type="term" value="F:zinc ion binding"/>
    <property type="evidence" value="ECO:0007669"/>
    <property type="project" value="UniProtKB-KW"/>
</dbReference>
<feature type="region of interest" description="Disordered" evidence="8">
    <location>
        <begin position="804"/>
        <end position="830"/>
    </location>
</feature>
<evidence type="ECO:0000256" key="7">
    <source>
        <dbReference type="PROSITE-ProRule" id="PRU00042"/>
    </source>
</evidence>
<protein>
    <recommendedName>
        <fullName evidence="9">C2H2-type domain-containing protein</fullName>
    </recommendedName>
</protein>
<dbReference type="InterPro" id="IPR013087">
    <property type="entry name" value="Znf_C2H2_type"/>
</dbReference>
<dbReference type="AlphaFoldDB" id="A0A6A5T536"/>
<accession>A0A6A5T536</accession>
<feature type="compositionally biased region" description="Low complexity" evidence="8">
    <location>
        <begin position="12"/>
        <end position="25"/>
    </location>
</feature>
<dbReference type="PANTHER" id="PTHR40626:SF12">
    <property type="entry name" value="RFEC"/>
    <property type="match status" value="1"/>
</dbReference>
<keyword evidence="5" id="KW-0862">Zinc</keyword>
<gene>
    <name evidence="10" type="ORF">EJ02DRAFT_491881</name>
</gene>
<dbReference type="InterPro" id="IPR036236">
    <property type="entry name" value="Znf_C2H2_sf"/>
</dbReference>
<evidence type="ECO:0000256" key="2">
    <source>
        <dbReference type="ARBA" id="ARBA00022723"/>
    </source>
</evidence>
<feature type="compositionally biased region" description="Pro residues" evidence="8">
    <location>
        <begin position="71"/>
        <end position="81"/>
    </location>
</feature>
<feature type="region of interest" description="Disordered" evidence="8">
    <location>
        <begin position="296"/>
        <end position="327"/>
    </location>
</feature>
<evidence type="ECO:0000256" key="4">
    <source>
        <dbReference type="ARBA" id="ARBA00022771"/>
    </source>
</evidence>
<feature type="compositionally biased region" description="Polar residues" evidence="8">
    <location>
        <begin position="296"/>
        <end position="316"/>
    </location>
</feature>
<feature type="compositionally biased region" description="Low complexity" evidence="8">
    <location>
        <begin position="806"/>
        <end position="820"/>
    </location>
</feature>
<dbReference type="GO" id="GO:0005634">
    <property type="term" value="C:nucleus"/>
    <property type="evidence" value="ECO:0007669"/>
    <property type="project" value="UniProtKB-SubCell"/>
</dbReference>
<proteinExistence type="predicted"/>
<organism evidence="10 11">
    <name type="scientific">Clathrospora elynae</name>
    <dbReference type="NCBI Taxonomy" id="706981"/>
    <lineage>
        <taxon>Eukaryota</taxon>
        <taxon>Fungi</taxon>
        <taxon>Dikarya</taxon>
        <taxon>Ascomycota</taxon>
        <taxon>Pezizomycotina</taxon>
        <taxon>Dothideomycetes</taxon>
        <taxon>Pleosporomycetidae</taxon>
        <taxon>Pleosporales</taxon>
        <taxon>Diademaceae</taxon>
        <taxon>Clathrospora</taxon>
    </lineage>
</organism>
<evidence type="ECO:0000313" key="10">
    <source>
        <dbReference type="EMBL" id="KAF1946829.1"/>
    </source>
</evidence>
<dbReference type="GO" id="GO:0000978">
    <property type="term" value="F:RNA polymerase II cis-regulatory region sequence-specific DNA binding"/>
    <property type="evidence" value="ECO:0007669"/>
    <property type="project" value="InterPro"/>
</dbReference>
<dbReference type="PROSITE" id="PS00028">
    <property type="entry name" value="ZINC_FINGER_C2H2_1"/>
    <property type="match status" value="1"/>
</dbReference>